<keyword evidence="2" id="KW-1185">Reference proteome</keyword>
<name>A0A1C6RG80_9ACTN</name>
<dbReference type="AlphaFoldDB" id="A0A1C6RG80"/>
<evidence type="ECO:0000313" key="1">
    <source>
        <dbReference type="EMBL" id="SCL16086.1"/>
    </source>
</evidence>
<evidence type="ECO:0000313" key="2">
    <source>
        <dbReference type="Proteomes" id="UP000198906"/>
    </source>
</evidence>
<dbReference type="Proteomes" id="UP000198906">
    <property type="component" value="Unassembled WGS sequence"/>
</dbReference>
<sequence length="107" mass="12326">MVTEIRLKPVDLTLVHRRGWLTLHCEECARPWPCPTFRDALALTTPAERTVAVLRMTEEARLVRTELIRISALALIGRFLWWLRLNRADARMLAGEVWPDDGVPPRA</sequence>
<dbReference type="STRING" id="47866.GA0074694_1486"/>
<gene>
    <name evidence="1" type="ORF">GA0074694_1486</name>
</gene>
<organism evidence="1 2">
    <name type="scientific">Micromonospora inyonensis</name>
    <dbReference type="NCBI Taxonomy" id="47866"/>
    <lineage>
        <taxon>Bacteria</taxon>
        <taxon>Bacillati</taxon>
        <taxon>Actinomycetota</taxon>
        <taxon>Actinomycetes</taxon>
        <taxon>Micromonosporales</taxon>
        <taxon>Micromonosporaceae</taxon>
        <taxon>Micromonospora</taxon>
    </lineage>
</organism>
<dbReference type="EMBL" id="FMHU01000001">
    <property type="protein sequence ID" value="SCL16086.1"/>
    <property type="molecule type" value="Genomic_DNA"/>
</dbReference>
<accession>A0A1C6RG80</accession>
<protein>
    <submittedName>
        <fullName evidence="1">Uncharacterized protein</fullName>
    </submittedName>
</protein>
<proteinExistence type="predicted"/>
<reference evidence="2" key="1">
    <citation type="submission" date="2016-06" db="EMBL/GenBank/DDBJ databases">
        <authorList>
            <person name="Varghese N."/>
        </authorList>
    </citation>
    <scope>NUCLEOTIDE SEQUENCE [LARGE SCALE GENOMIC DNA]</scope>
    <source>
        <strain evidence="2">DSM 46123</strain>
    </source>
</reference>
<dbReference type="RefSeq" id="WP_091454329.1">
    <property type="nucleotide sequence ID" value="NZ_FMHU01000001.1"/>
</dbReference>